<keyword evidence="2" id="KW-1185">Reference proteome</keyword>
<dbReference type="HOGENOM" id="CLU_2908113_0_0_1"/>
<dbReference type="Gramene" id="ORGLA11G0103100.1">
    <property type="protein sequence ID" value="ORGLA11G0103100.1"/>
    <property type="gene ID" value="ORGLA11G0103100"/>
</dbReference>
<proteinExistence type="predicted"/>
<dbReference type="OMA" id="CTRVIDR"/>
<evidence type="ECO:0000313" key="2">
    <source>
        <dbReference type="Proteomes" id="UP000007306"/>
    </source>
</evidence>
<dbReference type="AlphaFoldDB" id="I1QZT9"/>
<evidence type="ECO:0000313" key="1">
    <source>
        <dbReference type="EnsemblPlants" id="ORGLA11G0103100.1"/>
    </source>
</evidence>
<name>I1QZT9_ORYGL</name>
<reference evidence="1 2" key="2">
    <citation type="submission" date="2018-04" db="EMBL/GenBank/DDBJ databases">
        <title>OglaRS2 (Oryza glaberrima Reference Sequence Version 2).</title>
        <authorList>
            <person name="Zhang J."/>
            <person name="Kudrna D."/>
            <person name="Lee S."/>
            <person name="Talag J."/>
            <person name="Rajasekar S."/>
            <person name="Wing R.A."/>
        </authorList>
    </citation>
    <scope>NUCLEOTIDE SEQUENCE [LARGE SCALE GENOMIC DNA]</scope>
    <source>
        <strain evidence="1 2">cv. IRGC 96717</strain>
    </source>
</reference>
<reference evidence="1" key="1">
    <citation type="submission" date="2015-06" db="UniProtKB">
        <authorList>
            <consortium name="EnsemblPlants"/>
        </authorList>
    </citation>
    <scope>IDENTIFICATION</scope>
</reference>
<dbReference type="Proteomes" id="UP000007306">
    <property type="component" value="Chromosome 11"/>
</dbReference>
<dbReference type="EnsemblPlants" id="ORGLA11G0103100.1">
    <property type="protein sequence ID" value="ORGLA11G0103100.1"/>
    <property type="gene ID" value="ORGLA11G0103100"/>
</dbReference>
<sequence>MAVVRQSFGTHQKKHLLMRPKWLYPDRQTLRVQLKDLQRYVVLCNFVVLALNLCTRVIDRRY</sequence>
<accession>I1QZT9</accession>
<protein>
    <submittedName>
        <fullName evidence="1">Uncharacterized protein</fullName>
    </submittedName>
</protein>
<organism evidence="1 2">
    <name type="scientific">Oryza glaberrima</name>
    <name type="common">African rice</name>
    <dbReference type="NCBI Taxonomy" id="4538"/>
    <lineage>
        <taxon>Eukaryota</taxon>
        <taxon>Viridiplantae</taxon>
        <taxon>Streptophyta</taxon>
        <taxon>Embryophyta</taxon>
        <taxon>Tracheophyta</taxon>
        <taxon>Spermatophyta</taxon>
        <taxon>Magnoliopsida</taxon>
        <taxon>Liliopsida</taxon>
        <taxon>Poales</taxon>
        <taxon>Poaceae</taxon>
        <taxon>BOP clade</taxon>
        <taxon>Oryzoideae</taxon>
        <taxon>Oryzeae</taxon>
        <taxon>Oryzinae</taxon>
        <taxon>Oryza</taxon>
    </lineage>
</organism>